<accession>A0A3L0W6K3</accession>
<dbReference type="GO" id="GO:0003676">
    <property type="term" value="F:nucleic acid binding"/>
    <property type="evidence" value="ECO:0007669"/>
    <property type="project" value="InterPro"/>
</dbReference>
<evidence type="ECO:0000313" key="1">
    <source>
        <dbReference type="EMBL" id="MHO04625.1"/>
    </source>
</evidence>
<comment type="caution">
    <text evidence="1">The sequence shown here is derived from an EMBL/GenBank/DDBJ whole genome shotgun (WGS) entry which is preliminary data.</text>
</comment>
<reference evidence="1" key="1">
    <citation type="submission" date="2018-10" db="EMBL/GenBank/DDBJ databases">
        <authorList>
            <consortium name="NARMS: The National Antimicrobial Resistance Monitoring System"/>
        </authorList>
    </citation>
    <scope>NUCLEOTIDE SEQUENCE [LARGE SCALE GENOMIC DNA]</scope>
    <source>
        <strain evidence="1">CVM N17EC0388</strain>
    </source>
</reference>
<proteinExistence type="predicted"/>
<name>A0A3L0W6K3_ECOLX</name>
<dbReference type="InterPro" id="IPR011856">
    <property type="entry name" value="tRNA_endonuc-like_dom_sf"/>
</dbReference>
<organism evidence="1">
    <name type="scientific">Escherichia coli</name>
    <dbReference type="NCBI Taxonomy" id="562"/>
    <lineage>
        <taxon>Bacteria</taxon>
        <taxon>Pseudomonadati</taxon>
        <taxon>Pseudomonadota</taxon>
        <taxon>Gammaproteobacteria</taxon>
        <taxon>Enterobacterales</taxon>
        <taxon>Enterobacteriaceae</taxon>
        <taxon>Escherichia</taxon>
    </lineage>
</organism>
<protein>
    <submittedName>
        <fullName evidence="1">Uncharacterized protein</fullName>
    </submittedName>
</protein>
<dbReference type="Gene3D" id="3.40.1350.10">
    <property type="match status" value="1"/>
</dbReference>
<dbReference type="EMBL" id="RNRV01000013">
    <property type="protein sequence ID" value="MHO04625.1"/>
    <property type="molecule type" value="Genomic_DNA"/>
</dbReference>
<dbReference type="AlphaFoldDB" id="A0A3L0W6K3"/>
<gene>
    <name evidence="1" type="ORF">D9F05_09595</name>
</gene>
<sequence>MSNDLIQRICEELYAHRFNFNSEVQLHEGIMTVLSGAGIPFEHEKDLGDPNRVDFYCDDGAGSGVVIEVKIKGTVAEALRQVNRYIHQPSVSGVILASSAPWGRRPLTSLPKWDGKPFEMVAIRRAL</sequence>